<name>A0A845FGD6_9BACI</name>
<comment type="caution">
    <text evidence="2">The sequence shown here is derived from an EMBL/GenBank/DDBJ whole genome shotgun (WGS) entry which is preliminary data.</text>
</comment>
<dbReference type="PANTHER" id="PTHR33121:SF15">
    <property type="entry name" value="BLUE LIGHT- AND TEMPERATURE-REGULATED ANTIREPRESSOR BLUF"/>
    <property type="match status" value="1"/>
</dbReference>
<dbReference type="InterPro" id="IPR001633">
    <property type="entry name" value="EAL_dom"/>
</dbReference>
<accession>A0A845FGD6</accession>
<protein>
    <submittedName>
        <fullName evidence="2">EAL domain-containing protein</fullName>
    </submittedName>
</protein>
<dbReference type="SMART" id="SM00052">
    <property type="entry name" value="EAL"/>
    <property type="match status" value="1"/>
</dbReference>
<organism evidence="2 3">
    <name type="scientific">Halobacillus litoralis</name>
    <dbReference type="NCBI Taxonomy" id="45668"/>
    <lineage>
        <taxon>Bacteria</taxon>
        <taxon>Bacillati</taxon>
        <taxon>Bacillota</taxon>
        <taxon>Bacilli</taxon>
        <taxon>Bacillales</taxon>
        <taxon>Bacillaceae</taxon>
        <taxon>Halobacillus</taxon>
    </lineage>
</organism>
<dbReference type="CDD" id="cd01948">
    <property type="entry name" value="EAL"/>
    <property type="match status" value="1"/>
</dbReference>
<dbReference type="Pfam" id="PF00563">
    <property type="entry name" value="EAL"/>
    <property type="match status" value="1"/>
</dbReference>
<dbReference type="InterPro" id="IPR035919">
    <property type="entry name" value="EAL_sf"/>
</dbReference>
<dbReference type="EMBL" id="WMFA01000011">
    <property type="protein sequence ID" value="MYL72686.1"/>
    <property type="molecule type" value="Genomic_DNA"/>
</dbReference>
<feature type="domain" description="EAL" evidence="1">
    <location>
        <begin position="123"/>
        <end position="369"/>
    </location>
</feature>
<evidence type="ECO:0000313" key="2">
    <source>
        <dbReference type="EMBL" id="MYL72686.1"/>
    </source>
</evidence>
<dbReference type="Proteomes" id="UP000450457">
    <property type="component" value="Unassembled WGS sequence"/>
</dbReference>
<dbReference type="InterPro" id="IPR050706">
    <property type="entry name" value="Cyclic-di-GMP_PDE-like"/>
</dbReference>
<reference evidence="2 3" key="1">
    <citation type="submission" date="2019-11" db="EMBL/GenBank/DDBJ databases">
        <title>Genome sequences of 17 halophilic strains isolated from different environments.</title>
        <authorList>
            <person name="Furrow R.E."/>
        </authorList>
    </citation>
    <scope>NUCLEOTIDE SEQUENCE [LARGE SCALE GENOMIC DNA]</scope>
    <source>
        <strain evidence="2 3">SL-4</strain>
    </source>
</reference>
<dbReference type="AlphaFoldDB" id="A0A845FGD6"/>
<dbReference type="PROSITE" id="PS50883">
    <property type="entry name" value="EAL"/>
    <property type="match status" value="1"/>
</dbReference>
<proteinExistence type="predicted"/>
<dbReference type="PANTHER" id="PTHR33121">
    <property type="entry name" value="CYCLIC DI-GMP PHOSPHODIESTERASE PDEF"/>
    <property type="match status" value="1"/>
</dbReference>
<sequence length="369" mass="42504">MRHFSYLYDHIIIQRSYYSSILLVKKEEFTLAKDCQYCGTSVFIPNQGALVFNSKHSQLGENKFPLPLTHESPDAKVYAYHSKDVLRLALVDWLGDSAPDYWVHILNTENSQSFPISIQHLYERLQHPELAELIHAGLFESHLQPIVDMKNNRVYGYESLLRTKDLSVPPGELFSYASRSGLQSMLDQKARRTAVKAKSEHLNVGEKIFINFLPSTIYVPEFCLKHTFQIVKEFNIDPEDLVFEVVETEKIDDVEHLKSILETYKASGMKVALDDVGSGYSTLEMLSLLQPDYLKIDRSYIQNCHKDVNNQAFLFDVMERAKQLNIHVLAEGIELQEEWDWLQRIGVDFGQGYYIGKPQAVPEKQLILP</sequence>
<dbReference type="Gene3D" id="3.20.20.450">
    <property type="entry name" value="EAL domain"/>
    <property type="match status" value="1"/>
</dbReference>
<dbReference type="OrthoDB" id="581425at2"/>
<dbReference type="GO" id="GO:0071111">
    <property type="term" value="F:cyclic-guanylate-specific phosphodiesterase activity"/>
    <property type="evidence" value="ECO:0007669"/>
    <property type="project" value="InterPro"/>
</dbReference>
<gene>
    <name evidence="2" type="ORF">GLW00_17785</name>
</gene>
<evidence type="ECO:0000259" key="1">
    <source>
        <dbReference type="PROSITE" id="PS50883"/>
    </source>
</evidence>
<evidence type="ECO:0000313" key="3">
    <source>
        <dbReference type="Proteomes" id="UP000450457"/>
    </source>
</evidence>
<dbReference type="SUPFAM" id="SSF141868">
    <property type="entry name" value="EAL domain-like"/>
    <property type="match status" value="1"/>
</dbReference>